<dbReference type="Proteomes" id="UP001432059">
    <property type="component" value="Chromosome"/>
</dbReference>
<evidence type="ECO:0008006" key="3">
    <source>
        <dbReference type="Google" id="ProtNLM"/>
    </source>
</evidence>
<dbReference type="EMBL" id="CP136426">
    <property type="protein sequence ID" value="WOC52406.1"/>
    <property type="molecule type" value="Genomic_DNA"/>
</dbReference>
<evidence type="ECO:0000313" key="1">
    <source>
        <dbReference type="EMBL" id="WOC52406.1"/>
    </source>
</evidence>
<sequence length="62" mass="6760">MQGSYGYQNHNLNSMEASSGMSKITTTAPLSDAFGVSDSMDYSNLSGSSMNDYEDEDNDFPF</sequence>
<organism evidence="1 2">
    <name type="scientific">Bergeyella porcorum</name>
    <dbReference type="NCBI Taxonomy" id="1735111"/>
    <lineage>
        <taxon>Bacteria</taxon>
        <taxon>Pseudomonadati</taxon>
        <taxon>Bacteroidota</taxon>
        <taxon>Flavobacteriia</taxon>
        <taxon>Flavobacteriales</taxon>
        <taxon>Weeksellaceae</taxon>
        <taxon>Bergeyella</taxon>
    </lineage>
</organism>
<gene>
    <name evidence="1" type="ORF">BPO_1759</name>
</gene>
<keyword evidence="2" id="KW-1185">Reference proteome</keyword>
<evidence type="ECO:0000313" key="2">
    <source>
        <dbReference type="Proteomes" id="UP001432059"/>
    </source>
</evidence>
<protein>
    <recommendedName>
        <fullName evidence="3">Single-stranded DNA-binding protein</fullName>
    </recommendedName>
</protein>
<reference evidence="1" key="1">
    <citation type="submission" date="2023-10" db="EMBL/GenBank/DDBJ databases">
        <title>Characterization and whole genome sequencing of a novel strain of Bergeyella porcorum QD2021 isolated from pig.</title>
        <authorList>
            <person name="Liu G."/>
            <person name="Chen C."/>
            <person name="Han X."/>
        </authorList>
    </citation>
    <scope>NUCLEOTIDE SEQUENCE</scope>
    <source>
        <strain evidence="1">QD2021</strain>
    </source>
</reference>
<dbReference type="AlphaFoldDB" id="A0AAU0F3W0"/>
<accession>A0AAU0F3W0</accession>
<name>A0AAU0F3W0_9FLAO</name>
<proteinExistence type="predicted"/>
<dbReference type="KEGG" id="bpor:BPO_1759"/>